<dbReference type="EMBL" id="PGFE01000007">
    <property type="protein sequence ID" value="PJJ68659.1"/>
    <property type="molecule type" value="Genomic_DNA"/>
</dbReference>
<comment type="caution">
    <text evidence="2">The sequence shown here is derived from an EMBL/GenBank/DDBJ whole genome shotgun (WGS) entry which is preliminary data.</text>
</comment>
<evidence type="ECO:0000313" key="2">
    <source>
        <dbReference type="EMBL" id="PJJ68659.1"/>
    </source>
</evidence>
<proteinExistence type="predicted"/>
<name>A0A2M9CC49_9CELL</name>
<accession>A0A2M9CC49</accession>
<protein>
    <submittedName>
        <fullName evidence="2">Uncharacterized protein</fullName>
    </submittedName>
</protein>
<feature type="compositionally biased region" description="Basic and acidic residues" evidence="1">
    <location>
        <begin position="278"/>
        <end position="292"/>
    </location>
</feature>
<sequence length="313" mass="32928">APSRTAEPQRPEPGATSPTYQTQSPKSSPTLTPNQPPEPAPKRRNPSRRRTMRGWSHPRDRPPVSEPKSFAVSVPPCRADIQNITCPQPTTPNPPDVTAHTSGVSPRSRRSPRVRGLPHASPQVRPVAERAGPGPGPGPHANAGTESVIGPVFAASPGPSSSWPLGCRCPRPDREPTLADQVSNGCGGLLGAPCCGRLVRAAAPAPSAVAAHGRRTLAPASPEVAERARRTARGAQDSRPRSPRTSTSRARRAAWCRTDSCRTRAPGLPGRRRAGPHAMRENRPVRPTDRATARPGCQTVAPAGSVGRAAPLA</sequence>
<keyword evidence="3" id="KW-1185">Reference proteome</keyword>
<dbReference type="Proteomes" id="UP000231693">
    <property type="component" value="Unassembled WGS sequence"/>
</dbReference>
<evidence type="ECO:0000256" key="1">
    <source>
        <dbReference type="SAM" id="MobiDB-lite"/>
    </source>
</evidence>
<gene>
    <name evidence="2" type="ORF">CLV28_3078</name>
</gene>
<feature type="compositionally biased region" description="Basic residues" evidence="1">
    <location>
        <begin position="42"/>
        <end position="52"/>
    </location>
</feature>
<feature type="region of interest" description="Disordered" evidence="1">
    <location>
        <begin position="1"/>
        <end position="161"/>
    </location>
</feature>
<feature type="region of interest" description="Disordered" evidence="1">
    <location>
        <begin position="205"/>
        <end position="313"/>
    </location>
</feature>
<evidence type="ECO:0000313" key="3">
    <source>
        <dbReference type="Proteomes" id="UP000231693"/>
    </source>
</evidence>
<reference evidence="2 3" key="1">
    <citation type="submission" date="2017-11" db="EMBL/GenBank/DDBJ databases">
        <title>Genomic Encyclopedia of Archaeal and Bacterial Type Strains, Phase II (KMG-II): From Individual Species to Whole Genera.</title>
        <authorList>
            <person name="Goeker M."/>
        </authorList>
    </citation>
    <scope>NUCLEOTIDE SEQUENCE [LARGE SCALE GENOMIC DNA]</scope>
    <source>
        <strain evidence="2 3">DSM 25478</strain>
    </source>
</reference>
<feature type="non-terminal residue" evidence="2">
    <location>
        <position position="1"/>
    </location>
</feature>
<dbReference type="AlphaFoldDB" id="A0A2M9CC49"/>
<feature type="compositionally biased region" description="Polar residues" evidence="1">
    <location>
        <begin position="16"/>
        <end position="33"/>
    </location>
</feature>
<organism evidence="2 3">
    <name type="scientific">Sediminihabitans luteus</name>
    <dbReference type="NCBI Taxonomy" id="1138585"/>
    <lineage>
        <taxon>Bacteria</taxon>
        <taxon>Bacillati</taxon>
        <taxon>Actinomycetota</taxon>
        <taxon>Actinomycetes</taxon>
        <taxon>Micrococcales</taxon>
        <taxon>Cellulomonadaceae</taxon>
        <taxon>Sediminihabitans</taxon>
    </lineage>
</organism>